<dbReference type="OrthoDB" id="6120134at2759"/>
<feature type="chain" id="PRO_5039902330" evidence="1">
    <location>
        <begin position="21"/>
        <end position="209"/>
    </location>
</feature>
<proteinExistence type="predicted"/>
<dbReference type="GeneID" id="118430931"/>
<dbReference type="PROSITE" id="PS50228">
    <property type="entry name" value="SUEL_LECTIN"/>
    <property type="match status" value="1"/>
</dbReference>
<dbReference type="AlphaFoldDB" id="A0A9J7MAS2"/>
<dbReference type="Gene3D" id="2.60.120.740">
    <property type="match status" value="1"/>
</dbReference>
<evidence type="ECO:0000313" key="4">
    <source>
        <dbReference type="RefSeq" id="XP_035697852.1"/>
    </source>
</evidence>
<reference evidence="3" key="1">
    <citation type="journal article" date="2020" name="Nat. Ecol. Evol.">
        <title>Deeply conserved synteny resolves early events in vertebrate evolution.</title>
        <authorList>
            <person name="Simakov O."/>
            <person name="Marletaz F."/>
            <person name="Yue J.X."/>
            <person name="O'Connell B."/>
            <person name="Jenkins J."/>
            <person name="Brandt A."/>
            <person name="Calef R."/>
            <person name="Tung C.H."/>
            <person name="Huang T.K."/>
            <person name="Schmutz J."/>
            <person name="Satoh N."/>
            <person name="Yu J.K."/>
            <person name="Putnam N.H."/>
            <person name="Green R.E."/>
            <person name="Rokhsar D.S."/>
        </authorList>
    </citation>
    <scope>NUCLEOTIDE SEQUENCE [LARGE SCALE GENOMIC DNA]</scope>
    <source>
        <strain evidence="3">S238N-H82</strain>
    </source>
</reference>
<name>A0A9J7MAS2_BRAFL</name>
<dbReference type="GO" id="GO:0030246">
    <property type="term" value="F:carbohydrate binding"/>
    <property type="evidence" value="ECO:0007669"/>
    <property type="project" value="InterPro"/>
</dbReference>
<keyword evidence="3" id="KW-1185">Reference proteome</keyword>
<sequence>MAVRLLLTVGLVLLVGQATSLNIRSIACDYNSLRLSCNTGLALNILSSMYGRITMDVCRHSSIHTTDCRTDSLSFARSFCQARQSCTLSHFHLVLGDPCPYTHKYLEVVYNCQPYAYFGRGLEDHEVDDMARLAEEAQDSKLPVEYAEDMRGFSHVLSILDGQLGVLSFLCQSGEQAQDCGPRIGDGLTASCVCGAPPWPSSRDCRSAT</sequence>
<dbReference type="KEGG" id="bfo:118430931"/>
<evidence type="ECO:0000256" key="1">
    <source>
        <dbReference type="SAM" id="SignalP"/>
    </source>
</evidence>
<evidence type="ECO:0000313" key="3">
    <source>
        <dbReference type="Proteomes" id="UP000001554"/>
    </source>
</evidence>
<dbReference type="Proteomes" id="UP000001554">
    <property type="component" value="Chromosome 14"/>
</dbReference>
<feature type="domain" description="SUEL-type lectin" evidence="2">
    <location>
        <begin position="27"/>
        <end position="113"/>
    </location>
</feature>
<accession>A0A9J7MAS2</accession>
<dbReference type="RefSeq" id="XP_035697852.1">
    <property type="nucleotide sequence ID" value="XM_035841959.1"/>
</dbReference>
<organism evidence="3 4">
    <name type="scientific">Branchiostoma floridae</name>
    <name type="common">Florida lancelet</name>
    <name type="synonym">Amphioxus</name>
    <dbReference type="NCBI Taxonomy" id="7739"/>
    <lineage>
        <taxon>Eukaryota</taxon>
        <taxon>Metazoa</taxon>
        <taxon>Chordata</taxon>
        <taxon>Cephalochordata</taxon>
        <taxon>Leptocardii</taxon>
        <taxon>Amphioxiformes</taxon>
        <taxon>Branchiostomatidae</taxon>
        <taxon>Branchiostoma</taxon>
    </lineage>
</organism>
<gene>
    <name evidence="4" type="primary">LOC118430931</name>
</gene>
<protein>
    <submittedName>
        <fullName evidence="4">Latrophilin-like protein 1</fullName>
    </submittedName>
</protein>
<reference evidence="4" key="2">
    <citation type="submission" date="2025-08" db="UniProtKB">
        <authorList>
            <consortium name="RefSeq"/>
        </authorList>
    </citation>
    <scope>IDENTIFICATION</scope>
    <source>
        <strain evidence="4">S238N-H82</strain>
        <tissue evidence="4">Testes</tissue>
    </source>
</reference>
<evidence type="ECO:0000259" key="2">
    <source>
        <dbReference type="PROSITE" id="PS50228"/>
    </source>
</evidence>
<dbReference type="PANTHER" id="PTHR46780">
    <property type="entry name" value="PROTEIN EVA-1"/>
    <property type="match status" value="1"/>
</dbReference>
<dbReference type="Pfam" id="PF02140">
    <property type="entry name" value="SUEL_Lectin"/>
    <property type="match status" value="1"/>
</dbReference>
<dbReference type="InterPro" id="IPR000922">
    <property type="entry name" value="Lectin_gal-bd_dom"/>
</dbReference>
<keyword evidence="1" id="KW-0732">Signal</keyword>
<dbReference type="InterPro" id="IPR043159">
    <property type="entry name" value="Lectin_gal-bd_sf"/>
</dbReference>
<feature type="signal peptide" evidence="1">
    <location>
        <begin position="1"/>
        <end position="20"/>
    </location>
</feature>